<evidence type="ECO:0000313" key="2">
    <source>
        <dbReference type="Proteomes" id="UP000499080"/>
    </source>
</evidence>
<comment type="caution">
    <text evidence="1">The sequence shown here is derived from an EMBL/GenBank/DDBJ whole genome shotgun (WGS) entry which is preliminary data.</text>
</comment>
<reference evidence="1 2" key="1">
    <citation type="journal article" date="2019" name="Sci. Rep.">
        <title>Orb-weaving spider Araneus ventricosus genome elucidates the spidroin gene catalogue.</title>
        <authorList>
            <person name="Kono N."/>
            <person name="Nakamura H."/>
            <person name="Ohtoshi R."/>
            <person name="Moran D.A.P."/>
            <person name="Shinohara A."/>
            <person name="Yoshida Y."/>
            <person name="Fujiwara M."/>
            <person name="Mori M."/>
            <person name="Tomita M."/>
            <person name="Arakawa K."/>
        </authorList>
    </citation>
    <scope>NUCLEOTIDE SEQUENCE [LARGE SCALE GENOMIC DNA]</scope>
</reference>
<protein>
    <submittedName>
        <fullName evidence="1">Uncharacterized protein</fullName>
    </submittedName>
</protein>
<sequence>MGRQNAEAQGAFALTAPPKTEGISCLAAAPRLEYNDCDRGNCLRLPGCSPQRPSTAAHCLSQQLIGVGHRCGLELKGETEIALRSVAKVLDLLCFPFRLFDFEFRVRLLCRNCGSEWETEHTFSWKRGLS</sequence>
<accession>A0A4Y2SQD6</accession>
<dbReference type="AlphaFoldDB" id="A0A4Y2SQD6"/>
<gene>
    <name evidence="1" type="ORF">AVEN_232427_1</name>
</gene>
<dbReference type="EMBL" id="BGPR01022921">
    <property type="protein sequence ID" value="GBN89696.1"/>
    <property type="molecule type" value="Genomic_DNA"/>
</dbReference>
<evidence type="ECO:0000313" key="1">
    <source>
        <dbReference type="EMBL" id="GBN89696.1"/>
    </source>
</evidence>
<proteinExistence type="predicted"/>
<organism evidence="1 2">
    <name type="scientific">Araneus ventricosus</name>
    <name type="common">Orbweaver spider</name>
    <name type="synonym">Epeira ventricosa</name>
    <dbReference type="NCBI Taxonomy" id="182803"/>
    <lineage>
        <taxon>Eukaryota</taxon>
        <taxon>Metazoa</taxon>
        <taxon>Ecdysozoa</taxon>
        <taxon>Arthropoda</taxon>
        <taxon>Chelicerata</taxon>
        <taxon>Arachnida</taxon>
        <taxon>Araneae</taxon>
        <taxon>Araneomorphae</taxon>
        <taxon>Entelegynae</taxon>
        <taxon>Araneoidea</taxon>
        <taxon>Araneidae</taxon>
        <taxon>Araneus</taxon>
    </lineage>
</organism>
<keyword evidence="2" id="KW-1185">Reference proteome</keyword>
<name>A0A4Y2SQD6_ARAVE</name>
<dbReference type="Proteomes" id="UP000499080">
    <property type="component" value="Unassembled WGS sequence"/>
</dbReference>